<evidence type="ECO:0000259" key="1">
    <source>
        <dbReference type="Pfam" id="PF04149"/>
    </source>
</evidence>
<dbReference type="AlphaFoldDB" id="A0AAE3GFD4"/>
<dbReference type="InterPro" id="IPR007278">
    <property type="entry name" value="DUF397"/>
</dbReference>
<accession>A0AAE3GFD4</accession>
<feature type="domain" description="DUF397" evidence="1">
    <location>
        <begin position="9"/>
        <end position="61"/>
    </location>
</feature>
<dbReference type="Pfam" id="PF04149">
    <property type="entry name" value="DUF397"/>
    <property type="match status" value="1"/>
</dbReference>
<dbReference type="EMBL" id="JAMTCK010000008">
    <property type="protein sequence ID" value="MCP2166698.1"/>
    <property type="molecule type" value="Genomic_DNA"/>
</dbReference>
<keyword evidence="3" id="KW-1185">Reference proteome</keyword>
<proteinExistence type="predicted"/>
<protein>
    <recommendedName>
        <fullName evidence="1">DUF397 domain-containing protein</fullName>
    </recommendedName>
</protein>
<organism evidence="2 3">
    <name type="scientific">Goodfellowiella coeruleoviolacea</name>
    <dbReference type="NCBI Taxonomy" id="334858"/>
    <lineage>
        <taxon>Bacteria</taxon>
        <taxon>Bacillati</taxon>
        <taxon>Actinomycetota</taxon>
        <taxon>Actinomycetes</taxon>
        <taxon>Pseudonocardiales</taxon>
        <taxon>Pseudonocardiaceae</taxon>
        <taxon>Goodfellowiella</taxon>
    </lineage>
</organism>
<dbReference type="RefSeq" id="WP_253772848.1">
    <property type="nucleotide sequence ID" value="NZ_JAMTCK010000008.1"/>
</dbReference>
<evidence type="ECO:0000313" key="3">
    <source>
        <dbReference type="Proteomes" id="UP001206128"/>
    </source>
</evidence>
<sequence length="69" mass="7208">MTAPDFSHARWNKSSHSNGKLACVEVAFGAARVGVRDSKAPGAGHLVIGYSAFVGFLTGARNGTFDRQG</sequence>
<dbReference type="Proteomes" id="UP001206128">
    <property type="component" value="Unassembled WGS sequence"/>
</dbReference>
<reference evidence="2" key="1">
    <citation type="submission" date="2022-06" db="EMBL/GenBank/DDBJ databases">
        <title>Genomic Encyclopedia of Archaeal and Bacterial Type Strains, Phase II (KMG-II): from individual species to whole genera.</title>
        <authorList>
            <person name="Goeker M."/>
        </authorList>
    </citation>
    <scope>NUCLEOTIDE SEQUENCE</scope>
    <source>
        <strain evidence="2">DSM 43935</strain>
    </source>
</reference>
<evidence type="ECO:0000313" key="2">
    <source>
        <dbReference type="EMBL" id="MCP2166698.1"/>
    </source>
</evidence>
<name>A0AAE3GFD4_9PSEU</name>
<gene>
    <name evidence="2" type="ORF">LX83_003570</name>
</gene>
<comment type="caution">
    <text evidence="2">The sequence shown here is derived from an EMBL/GenBank/DDBJ whole genome shotgun (WGS) entry which is preliminary data.</text>
</comment>